<accession>A0LLE4</accession>
<dbReference type="AlphaFoldDB" id="A0LLE4"/>
<gene>
    <name evidence="1" type="ordered locus">Sfum_2568</name>
</gene>
<proteinExistence type="predicted"/>
<keyword evidence="2" id="KW-1185">Reference proteome</keyword>
<name>A0LLE4_SYNFM</name>
<evidence type="ECO:0000313" key="2">
    <source>
        <dbReference type="Proteomes" id="UP000001784"/>
    </source>
</evidence>
<dbReference type="KEGG" id="sfu:Sfum_2568"/>
<sequence length="88" mass="10318">MNGAGLSCCLTSVDLDSPSGDIESSRFPGESCRLFFPVRQLFQFFSHQKIFINTRNGSVTMRAEEFEAWTLVFFWKKIVFPWRSRWLE</sequence>
<dbReference type="STRING" id="335543.Sfum_2568"/>
<dbReference type="Proteomes" id="UP000001784">
    <property type="component" value="Chromosome"/>
</dbReference>
<dbReference type="InParanoid" id="A0LLE4"/>
<dbReference type="EMBL" id="CP000478">
    <property type="protein sequence ID" value="ABK18246.1"/>
    <property type="molecule type" value="Genomic_DNA"/>
</dbReference>
<protein>
    <submittedName>
        <fullName evidence="1">Uncharacterized protein</fullName>
    </submittedName>
</protein>
<reference evidence="1 2" key="1">
    <citation type="submission" date="2006-10" db="EMBL/GenBank/DDBJ databases">
        <title>Complete sequence of Syntrophobacter fumaroxidans MPOB.</title>
        <authorList>
            <consortium name="US DOE Joint Genome Institute"/>
            <person name="Copeland A."/>
            <person name="Lucas S."/>
            <person name="Lapidus A."/>
            <person name="Barry K."/>
            <person name="Detter J.C."/>
            <person name="Glavina del Rio T."/>
            <person name="Hammon N."/>
            <person name="Israni S."/>
            <person name="Pitluck S."/>
            <person name="Goltsman E.G."/>
            <person name="Martinez M."/>
            <person name="Schmutz J."/>
            <person name="Larimer F."/>
            <person name="Land M."/>
            <person name="Hauser L."/>
            <person name="Kyrpides N."/>
            <person name="Kim E."/>
            <person name="Boone D.R."/>
            <person name="Brockman F."/>
            <person name="Culley D."/>
            <person name="Ferry J."/>
            <person name="Gunsalus R."/>
            <person name="McInerney M.J."/>
            <person name="Morrison M."/>
            <person name="Plugge C."/>
            <person name="Rohlin L."/>
            <person name="Scholten J."/>
            <person name="Sieber J."/>
            <person name="Stams A.J.M."/>
            <person name="Worm P."/>
            <person name="Henstra A.M."/>
            <person name="Richardson P."/>
        </authorList>
    </citation>
    <scope>NUCLEOTIDE SEQUENCE [LARGE SCALE GENOMIC DNA]</scope>
    <source>
        <strain evidence="2">DSM 10017 / MPOB</strain>
    </source>
</reference>
<dbReference type="HOGENOM" id="CLU_2467906_0_0_7"/>
<evidence type="ECO:0000313" key="1">
    <source>
        <dbReference type="EMBL" id="ABK18246.1"/>
    </source>
</evidence>
<organism evidence="1 2">
    <name type="scientific">Syntrophobacter fumaroxidans (strain DSM 10017 / MPOB)</name>
    <dbReference type="NCBI Taxonomy" id="335543"/>
    <lineage>
        <taxon>Bacteria</taxon>
        <taxon>Pseudomonadati</taxon>
        <taxon>Thermodesulfobacteriota</taxon>
        <taxon>Syntrophobacteria</taxon>
        <taxon>Syntrophobacterales</taxon>
        <taxon>Syntrophobacteraceae</taxon>
        <taxon>Syntrophobacter</taxon>
    </lineage>
</organism>